<dbReference type="EMBL" id="LCHM01000083">
    <property type="protein sequence ID" value="KKT34249.1"/>
    <property type="molecule type" value="Genomic_DNA"/>
</dbReference>
<organism evidence="2 3">
    <name type="scientific">Candidatus Gottesmanbacteria bacterium GW2011_GWB1_44_11c</name>
    <dbReference type="NCBI Taxonomy" id="1618447"/>
    <lineage>
        <taxon>Bacteria</taxon>
        <taxon>Candidatus Gottesmaniibacteriota</taxon>
    </lineage>
</organism>
<dbReference type="Proteomes" id="UP000034617">
    <property type="component" value="Unassembled WGS sequence"/>
</dbReference>
<dbReference type="AlphaFoldDB" id="A0A0G1JFR8"/>
<sequence>MDESKEGITIQPASAEVPASTDSLPREFREVPGGYVSVFIAVPREKADEYGKEGIKIKNNAMKSKQPVLERIFDEEAGKIGVGVGRTRCIFAYPRNPESIHNRLGFDPRTDILVEAMINSETAMVANAEYYTEAASRLDMGENAAREWAKIYWQEVKPLRQYLAEGHSGSEDDDSDFAFPEVLIPEDIPVTRLRIAKVQPET</sequence>
<reference evidence="2 3" key="1">
    <citation type="journal article" date="2015" name="Nature">
        <title>rRNA introns, odd ribosomes, and small enigmatic genomes across a large radiation of phyla.</title>
        <authorList>
            <person name="Brown C.T."/>
            <person name="Hug L.A."/>
            <person name="Thomas B.C."/>
            <person name="Sharon I."/>
            <person name="Castelle C.J."/>
            <person name="Singh A."/>
            <person name="Wilkins M.J."/>
            <person name="Williams K.H."/>
            <person name="Banfield J.F."/>
        </authorList>
    </citation>
    <scope>NUCLEOTIDE SEQUENCE [LARGE SCALE GENOMIC DNA]</scope>
</reference>
<evidence type="ECO:0000256" key="1">
    <source>
        <dbReference type="SAM" id="MobiDB-lite"/>
    </source>
</evidence>
<protein>
    <submittedName>
        <fullName evidence="2">Uncharacterized protein</fullName>
    </submittedName>
</protein>
<comment type="caution">
    <text evidence="2">The sequence shown here is derived from an EMBL/GenBank/DDBJ whole genome shotgun (WGS) entry which is preliminary data.</text>
</comment>
<name>A0A0G1JFR8_9BACT</name>
<proteinExistence type="predicted"/>
<feature type="region of interest" description="Disordered" evidence="1">
    <location>
        <begin position="1"/>
        <end position="23"/>
    </location>
</feature>
<accession>A0A0G1JFR8</accession>
<evidence type="ECO:0000313" key="2">
    <source>
        <dbReference type="EMBL" id="KKT34249.1"/>
    </source>
</evidence>
<evidence type="ECO:0000313" key="3">
    <source>
        <dbReference type="Proteomes" id="UP000034617"/>
    </source>
</evidence>
<gene>
    <name evidence="2" type="ORF">UW22_C0083G0003</name>
</gene>